<dbReference type="Proteomes" id="UP000667802">
    <property type="component" value="Unassembled WGS sequence"/>
</dbReference>
<reference evidence="2" key="1">
    <citation type="journal article" date="2021" name="Science">
        <title>Hunting the eagle killer: A cyanobacterial neurotoxin causes vacuolar myelinopathy.</title>
        <authorList>
            <person name="Breinlinger S."/>
            <person name="Phillips T.J."/>
            <person name="Haram B.N."/>
            <person name="Mares J."/>
            <person name="Martinez Yerena J.A."/>
            <person name="Hrouzek P."/>
            <person name="Sobotka R."/>
            <person name="Henderson W.M."/>
            <person name="Schmieder P."/>
            <person name="Williams S.M."/>
            <person name="Lauderdale J.D."/>
            <person name="Wilde H.D."/>
            <person name="Gerrin W."/>
            <person name="Kust A."/>
            <person name="Washington J.W."/>
            <person name="Wagner C."/>
            <person name="Geier B."/>
            <person name="Liebeke M."/>
            <person name="Enke H."/>
            <person name="Niedermeyer T.H.J."/>
            <person name="Wilde S.B."/>
        </authorList>
    </citation>
    <scope>NUCLEOTIDE SEQUENCE [LARGE SCALE GENOMIC DNA]</scope>
    <source>
        <strain evidence="2">Thurmond2011</strain>
    </source>
</reference>
<accession>A0AAP5IHD8</accession>
<keyword evidence="2" id="KW-1185">Reference proteome</keyword>
<evidence type="ECO:0000313" key="1">
    <source>
        <dbReference type="EMBL" id="MDR9900657.1"/>
    </source>
</evidence>
<dbReference type="EMBL" id="JAALHA020000037">
    <property type="protein sequence ID" value="MDR9900657.1"/>
    <property type="molecule type" value="Genomic_DNA"/>
</dbReference>
<sequence>MNSISPHVDFVALVTAVVEQLEGFSAQITDETPAQNMIWLTALHADGRKLCFRYSDGKIHIHGRYGQDAFGRSATPKNMGIVRHEDKGQDAIKVSANRTPEAIAKDIKRRLLPLYSEYFAKVREKVARQRERNTFCNQRLATLAACLGTADVKGADDYTKTAYFNIGVAAHGTLRTCNGQDYILEIWGISHDAMMAIAQVLCAEQAKATAAALAGKLTSSSFPPY</sequence>
<name>A0AAP5IHD8_9CYAN</name>
<organism evidence="1 2">
    <name type="scientific">Aetokthonos hydrillicola Thurmond2011</name>
    <dbReference type="NCBI Taxonomy" id="2712845"/>
    <lineage>
        <taxon>Bacteria</taxon>
        <taxon>Bacillati</taxon>
        <taxon>Cyanobacteriota</taxon>
        <taxon>Cyanophyceae</taxon>
        <taxon>Nostocales</taxon>
        <taxon>Hapalosiphonaceae</taxon>
        <taxon>Aetokthonos</taxon>
    </lineage>
</organism>
<evidence type="ECO:0000313" key="2">
    <source>
        <dbReference type="Proteomes" id="UP000667802"/>
    </source>
</evidence>
<gene>
    <name evidence="1" type="ORF">G7B40_039910</name>
</gene>
<comment type="caution">
    <text evidence="1">The sequence shown here is derived from an EMBL/GenBank/DDBJ whole genome shotgun (WGS) entry which is preliminary data.</text>
</comment>
<proteinExistence type="predicted"/>
<dbReference type="AlphaFoldDB" id="A0AAP5IHD8"/>
<dbReference type="RefSeq" id="WP_310834479.1">
    <property type="nucleotide sequence ID" value="NZ_JAALHA020000037.1"/>
</dbReference>
<protein>
    <submittedName>
        <fullName evidence="1">Uncharacterized protein</fullName>
    </submittedName>
</protein>